<proteinExistence type="predicted"/>
<protein>
    <submittedName>
        <fullName evidence="1">Uncharacterized protein</fullName>
    </submittedName>
</protein>
<evidence type="ECO:0000313" key="1">
    <source>
        <dbReference type="EMBL" id="MBX43972.1"/>
    </source>
</evidence>
<accession>A0A2P2NN85</accession>
<sequence length="63" mass="7142">MVTKAFSVIRPEACHFAKSMTYSEISSTTLNLLLTYALQKVNIDFRSASGSEPAKYMFRQPYT</sequence>
<name>A0A2P2NN85_RHIMU</name>
<reference evidence="1" key="1">
    <citation type="submission" date="2018-02" db="EMBL/GenBank/DDBJ databases">
        <title>Rhizophora mucronata_Transcriptome.</title>
        <authorList>
            <person name="Meera S.P."/>
            <person name="Sreeshan A."/>
            <person name="Augustine A."/>
        </authorList>
    </citation>
    <scope>NUCLEOTIDE SEQUENCE</scope>
    <source>
        <tissue evidence="1">Leaf</tissue>
    </source>
</reference>
<organism evidence="1">
    <name type="scientific">Rhizophora mucronata</name>
    <name type="common">Asiatic mangrove</name>
    <dbReference type="NCBI Taxonomy" id="61149"/>
    <lineage>
        <taxon>Eukaryota</taxon>
        <taxon>Viridiplantae</taxon>
        <taxon>Streptophyta</taxon>
        <taxon>Embryophyta</taxon>
        <taxon>Tracheophyta</taxon>
        <taxon>Spermatophyta</taxon>
        <taxon>Magnoliopsida</taxon>
        <taxon>eudicotyledons</taxon>
        <taxon>Gunneridae</taxon>
        <taxon>Pentapetalae</taxon>
        <taxon>rosids</taxon>
        <taxon>fabids</taxon>
        <taxon>Malpighiales</taxon>
        <taxon>Rhizophoraceae</taxon>
        <taxon>Rhizophora</taxon>
    </lineage>
</organism>
<dbReference type="AlphaFoldDB" id="A0A2P2NN85"/>
<dbReference type="EMBL" id="GGEC01063488">
    <property type="protein sequence ID" value="MBX43972.1"/>
    <property type="molecule type" value="Transcribed_RNA"/>
</dbReference>